<sequence length="141" mass="15789">MQISINDVRHAVIQTLINEFPLIPVSGDDIKQVLEPPCFYVKLLESTHRLEPGNRYHRDFPFLILYSGTDGNEDLYDVAERLTSSLQVIAVEGGPFNGANMRHQIVEGALHFNVDYSCTVSKEATNIPRMMTLQQTGGIKA</sequence>
<gene>
    <name evidence="1" type="ORF">PghCCS26_23440</name>
</gene>
<dbReference type="RefSeq" id="WP_201008188.1">
    <property type="nucleotide sequence ID" value="NZ_BTCL01000006.1"/>
</dbReference>
<organism evidence="1 2">
    <name type="scientific">Paenibacillus glycanilyticus</name>
    <dbReference type="NCBI Taxonomy" id="126569"/>
    <lineage>
        <taxon>Bacteria</taxon>
        <taxon>Bacillati</taxon>
        <taxon>Bacillota</taxon>
        <taxon>Bacilli</taxon>
        <taxon>Bacillales</taxon>
        <taxon>Paenibacillaceae</taxon>
        <taxon>Paenibacillus</taxon>
    </lineage>
</organism>
<reference evidence="1 2" key="1">
    <citation type="submission" date="2023-05" db="EMBL/GenBank/DDBJ databases">
        <title>Draft genome of Paenibacillus sp. CCS26.</title>
        <authorList>
            <person name="Akita H."/>
            <person name="Shinto Y."/>
            <person name="Kimura Z."/>
        </authorList>
    </citation>
    <scope>NUCLEOTIDE SEQUENCE [LARGE SCALE GENOMIC DNA]</scope>
    <source>
        <strain evidence="1 2">CCS26</strain>
    </source>
</reference>
<dbReference type="EMBL" id="BTCL01000006">
    <property type="protein sequence ID" value="GMK45216.1"/>
    <property type="molecule type" value="Genomic_DNA"/>
</dbReference>
<dbReference type="InterPro" id="IPR049254">
    <property type="entry name" value="Phage_tail_terminator"/>
</dbReference>
<dbReference type="Pfam" id="PF20765">
    <property type="entry name" value="Phage_tail_terminator_8"/>
    <property type="match status" value="1"/>
</dbReference>
<dbReference type="Proteomes" id="UP001285921">
    <property type="component" value="Unassembled WGS sequence"/>
</dbReference>
<keyword evidence="2" id="KW-1185">Reference proteome</keyword>
<accession>A0ABQ6NJE0</accession>
<protein>
    <submittedName>
        <fullName evidence="1">Uncharacterized protein</fullName>
    </submittedName>
</protein>
<proteinExistence type="predicted"/>
<evidence type="ECO:0000313" key="2">
    <source>
        <dbReference type="Proteomes" id="UP001285921"/>
    </source>
</evidence>
<name>A0ABQ6NJE0_9BACL</name>
<comment type="caution">
    <text evidence="1">The sequence shown here is derived from an EMBL/GenBank/DDBJ whole genome shotgun (WGS) entry which is preliminary data.</text>
</comment>
<evidence type="ECO:0000313" key="1">
    <source>
        <dbReference type="EMBL" id="GMK45216.1"/>
    </source>
</evidence>